<evidence type="ECO:0000256" key="6">
    <source>
        <dbReference type="ARBA" id="ARBA00022801"/>
    </source>
</evidence>
<dbReference type="Proteomes" id="UP000504634">
    <property type="component" value="Unplaced"/>
</dbReference>
<keyword evidence="9" id="KW-1185">Reference proteome</keyword>
<proteinExistence type="inferred from homology"/>
<comment type="subcellular location">
    <subcellularLocation>
        <location evidence="1">Secreted</location>
        <location evidence="1">Extracellular space</location>
    </subcellularLocation>
</comment>
<dbReference type="EC" id="3.4.19.9" evidence="3 8"/>
<dbReference type="OrthoDB" id="64220at2759"/>
<evidence type="ECO:0000313" key="10">
    <source>
        <dbReference type="RefSeq" id="XP_030385659.1"/>
    </source>
</evidence>
<reference evidence="10" key="1">
    <citation type="submission" date="2025-08" db="UniProtKB">
        <authorList>
            <consortium name="RefSeq"/>
        </authorList>
    </citation>
    <scope>IDENTIFICATION</scope>
    <source>
        <strain evidence="10">11010-0011.00</strain>
        <tissue evidence="10">Whole body</tissue>
    </source>
</reference>
<dbReference type="Gene3D" id="3.40.50.880">
    <property type="match status" value="1"/>
</dbReference>
<evidence type="ECO:0000256" key="1">
    <source>
        <dbReference type="ARBA" id="ARBA00004239"/>
    </source>
</evidence>
<comment type="similarity">
    <text evidence="2">Belongs to the peptidase C26 family.</text>
</comment>
<dbReference type="FunFam" id="3.40.50.880:FF:000054">
    <property type="entry name" value="Folate gamma-glutamyl hydrolase"/>
    <property type="match status" value="1"/>
</dbReference>
<keyword evidence="5" id="KW-0732">Signal</keyword>
<evidence type="ECO:0000256" key="4">
    <source>
        <dbReference type="ARBA" id="ARBA00022525"/>
    </source>
</evidence>
<gene>
    <name evidence="10" type="primary">LOC115632578</name>
</gene>
<dbReference type="SUPFAM" id="SSF52317">
    <property type="entry name" value="Class I glutamine amidotransferase-like"/>
    <property type="match status" value="1"/>
</dbReference>
<evidence type="ECO:0000256" key="2">
    <source>
        <dbReference type="ARBA" id="ARBA00011083"/>
    </source>
</evidence>
<keyword evidence="4" id="KW-0964">Secreted</keyword>
<dbReference type="GO" id="GO:0005576">
    <property type="term" value="C:extracellular region"/>
    <property type="evidence" value="ECO:0007669"/>
    <property type="project" value="UniProtKB-SubCell"/>
</dbReference>
<name>A0A6J2UBB5_DROLE</name>
<evidence type="ECO:0000256" key="5">
    <source>
        <dbReference type="ARBA" id="ARBA00022729"/>
    </source>
</evidence>
<organism evidence="9 10">
    <name type="scientific">Drosophila lebanonensis</name>
    <name type="common">Fruit fly</name>
    <name type="synonym">Scaptodrosophila lebanonensis</name>
    <dbReference type="NCBI Taxonomy" id="7225"/>
    <lineage>
        <taxon>Eukaryota</taxon>
        <taxon>Metazoa</taxon>
        <taxon>Ecdysozoa</taxon>
        <taxon>Arthropoda</taxon>
        <taxon>Hexapoda</taxon>
        <taxon>Insecta</taxon>
        <taxon>Pterygota</taxon>
        <taxon>Neoptera</taxon>
        <taxon>Endopterygota</taxon>
        <taxon>Diptera</taxon>
        <taxon>Brachycera</taxon>
        <taxon>Muscomorpha</taxon>
        <taxon>Ephydroidea</taxon>
        <taxon>Drosophilidae</taxon>
        <taxon>Scaptodrosophila</taxon>
    </lineage>
</organism>
<dbReference type="AlphaFoldDB" id="A0A6J2UBB5"/>
<evidence type="ECO:0000256" key="7">
    <source>
        <dbReference type="PIRSR" id="PIRSR615527-1"/>
    </source>
</evidence>
<dbReference type="GeneID" id="115632578"/>
<dbReference type="RefSeq" id="XP_030385659.1">
    <property type="nucleotide sequence ID" value="XM_030529799.1"/>
</dbReference>
<dbReference type="GO" id="GO:0034722">
    <property type="term" value="F:gamma-glutamyl-peptidase activity"/>
    <property type="evidence" value="ECO:0007669"/>
    <property type="project" value="UniProtKB-UniRule"/>
</dbReference>
<feature type="active site" description="Proton donor" evidence="7">
    <location>
        <position position="241"/>
    </location>
</feature>
<dbReference type="GO" id="GO:0046900">
    <property type="term" value="P:tetrahydrofolylpolyglutamate metabolic process"/>
    <property type="evidence" value="ECO:0007669"/>
    <property type="project" value="TreeGrafter"/>
</dbReference>
<protein>
    <recommendedName>
        <fullName evidence="3 8">folate gamma-glutamyl hydrolase</fullName>
        <ecNumber evidence="3 8">3.4.19.9</ecNumber>
    </recommendedName>
</protein>
<dbReference type="GO" id="GO:0005773">
    <property type="term" value="C:vacuole"/>
    <property type="evidence" value="ECO:0007669"/>
    <property type="project" value="TreeGrafter"/>
</dbReference>
<dbReference type="InterPro" id="IPR011697">
    <property type="entry name" value="Peptidase_C26"/>
</dbReference>
<evidence type="ECO:0000256" key="3">
    <source>
        <dbReference type="ARBA" id="ARBA00012886"/>
    </source>
</evidence>
<dbReference type="InterPro" id="IPR015527">
    <property type="entry name" value="Pept_C26_g-glut_hydrolase"/>
</dbReference>
<dbReference type="InterPro" id="IPR029062">
    <property type="entry name" value="Class_I_gatase-like"/>
</dbReference>
<comment type="catalytic activity">
    <reaction evidence="8">
        <text>(6S)-5,6,7,8-tetrahydrofolyl-(gamma-L-Glu)(n) + (n-1) H2O = (6S)-5,6,7,8-tetrahydrofolate + (n-1) L-glutamate</text>
        <dbReference type="Rhea" id="RHEA:56784"/>
        <dbReference type="Rhea" id="RHEA-COMP:14738"/>
        <dbReference type="ChEBI" id="CHEBI:15377"/>
        <dbReference type="ChEBI" id="CHEBI:29985"/>
        <dbReference type="ChEBI" id="CHEBI:57453"/>
        <dbReference type="ChEBI" id="CHEBI:141005"/>
        <dbReference type="EC" id="3.4.19.9"/>
    </reaction>
</comment>
<feature type="active site" description="Nucleophile" evidence="7 8">
    <location>
        <position position="130"/>
    </location>
</feature>
<dbReference type="PANTHER" id="PTHR11315:SF0">
    <property type="entry name" value="FOLATE GAMMA-GLUTAMYL HYDROLASE"/>
    <property type="match status" value="1"/>
</dbReference>
<dbReference type="Pfam" id="PF07722">
    <property type="entry name" value="Peptidase_C26"/>
    <property type="match status" value="1"/>
</dbReference>
<keyword evidence="6 8" id="KW-0378">Hydrolase</keyword>
<evidence type="ECO:0000256" key="8">
    <source>
        <dbReference type="PROSITE-ProRule" id="PRU00607"/>
    </source>
</evidence>
<sequence length="334" mass="38244">MNSKQLDQAAVSGAARGAACIGVLCIDIATSLGKRYGERWSSYIAASYVKYVEGAGGCVVPIWIGRDRAYYERTMRKINGVVLPGGAVFIDDADLRDNLRNDCVKSASHIYELAVEKNKKGEYFPIWGICLGFQLLLINAADSKDVRCDCQPMFQALPLKLAKDYRESVWLKQLPDDMAEDMQRVPFACHQHRFCITEDNLGNHGIRDDWHVLATCSDAEQLSFVTLIEHRKYPFFGSQFHPERAAHEQLFAKTDNCASAHVRCCIEKSQYLANVFLELCRRNGNRFDSNQEMQRHLIWNWNPEFTGKWEDSNWVQCYLFEKDIDYPREAEVTS</sequence>
<evidence type="ECO:0000313" key="9">
    <source>
        <dbReference type="Proteomes" id="UP000504634"/>
    </source>
</evidence>
<dbReference type="PROSITE" id="PS51275">
    <property type="entry name" value="PEPTIDASE_C26_GGH"/>
    <property type="match status" value="1"/>
</dbReference>
<dbReference type="PROSITE" id="PS51273">
    <property type="entry name" value="GATASE_TYPE_1"/>
    <property type="match status" value="1"/>
</dbReference>
<feature type="active site" evidence="8">
    <location>
        <position position="241"/>
    </location>
</feature>
<dbReference type="PANTHER" id="PTHR11315">
    <property type="entry name" value="PROTEASE FAMILY C26 GAMMA-GLUTAMYL HYDROLASE"/>
    <property type="match status" value="1"/>
</dbReference>
<accession>A0A6J2UBB5</accession>